<dbReference type="InterPro" id="IPR002710">
    <property type="entry name" value="Dilute_dom"/>
</dbReference>
<dbReference type="CDD" id="cd15472">
    <property type="entry name" value="Myo5p-like_CBD_Rasip1"/>
    <property type="match status" value="1"/>
</dbReference>
<dbReference type="InterPro" id="IPR052072">
    <property type="entry name" value="Vascular_dev_regulator"/>
</dbReference>
<feature type="domain" description="Dilute" evidence="1">
    <location>
        <begin position="104"/>
        <end position="376"/>
    </location>
</feature>
<dbReference type="EMBL" id="JAHFZB010000043">
    <property type="protein sequence ID" value="KAK6468648.1"/>
    <property type="molecule type" value="Genomic_DNA"/>
</dbReference>
<accession>A0ABR0Y851</accession>
<sequence length="434" mass="48363">HSVDFVCGFHSVDSVDFILLNLSVDFVLCQEIVEKNGSPDSGAGALAPAFLLSLCIDHASKHLHPAHLPALLLKTANLVKGLVWDKIKEIGDKQPENQEKSDVSALSIEALTSELRPLMFWMSNATELLNYIQVKVEDMERDLEFESSSDLSADLETSSEALALLDDVIMYTFQQCVYYLTKTLYSALPALLDSNPFSLPPPSALPPDPSPLTPDLSLMPGGVARVLEVYLSTLELTRTCQLHPDLVSQTFGYLLFFSNASLFNTLMERGSGSDSFFTWSRAVQIRTNLDLVLDWLQGAGLGDIANEFFRKLSITVNFLCIPKTRLIHSSWSSLQEEYPLLSPAQLNHLLRHYRLGAGREPPTSWQPPEDSNLSSDIFESFLDHPPLILPNEVSRLGLGEPITSQELQQEVQRIRAFLLDLEQEALPANQRIQL</sequence>
<reference evidence="2 3" key="1">
    <citation type="submission" date="2021-05" db="EMBL/GenBank/DDBJ databases">
        <authorList>
            <person name="Zahm M."/>
            <person name="Klopp C."/>
            <person name="Cabau C."/>
            <person name="Kuhl H."/>
            <person name="Suciu R."/>
            <person name="Ciorpac M."/>
            <person name="Holostenco D."/>
            <person name="Gessner J."/>
            <person name="Wuertz S."/>
            <person name="Hohne C."/>
            <person name="Stock M."/>
            <person name="Gislard M."/>
            <person name="Lluch J."/>
            <person name="Milhes M."/>
            <person name="Lampietro C."/>
            <person name="Lopez Roques C."/>
            <person name="Donnadieu C."/>
            <person name="Du K."/>
            <person name="Schartl M."/>
            <person name="Guiguen Y."/>
        </authorList>
    </citation>
    <scope>NUCLEOTIDE SEQUENCE [LARGE SCALE GENOMIC DNA]</scope>
    <source>
        <strain evidence="2">Hh-F2</strain>
        <tissue evidence="2">Blood</tissue>
    </source>
</reference>
<dbReference type="SMART" id="SM01132">
    <property type="entry name" value="DIL"/>
    <property type="match status" value="1"/>
</dbReference>
<feature type="non-terminal residue" evidence="2">
    <location>
        <position position="1"/>
    </location>
</feature>
<dbReference type="Proteomes" id="UP001369086">
    <property type="component" value="Unassembled WGS sequence"/>
</dbReference>
<organism evidence="2 3">
    <name type="scientific">Huso huso</name>
    <name type="common">Beluga</name>
    <name type="synonym">Acipenser huso</name>
    <dbReference type="NCBI Taxonomy" id="61971"/>
    <lineage>
        <taxon>Eukaryota</taxon>
        <taxon>Metazoa</taxon>
        <taxon>Chordata</taxon>
        <taxon>Craniata</taxon>
        <taxon>Vertebrata</taxon>
        <taxon>Euteleostomi</taxon>
        <taxon>Actinopterygii</taxon>
        <taxon>Chondrostei</taxon>
        <taxon>Acipenseriformes</taxon>
        <taxon>Acipenseridae</taxon>
        <taxon>Huso</taxon>
    </lineage>
</organism>
<name>A0ABR0Y851_HUSHU</name>
<evidence type="ECO:0000313" key="2">
    <source>
        <dbReference type="EMBL" id="KAK6468648.1"/>
    </source>
</evidence>
<proteinExistence type="predicted"/>
<evidence type="ECO:0000259" key="1">
    <source>
        <dbReference type="PROSITE" id="PS51126"/>
    </source>
</evidence>
<evidence type="ECO:0000313" key="3">
    <source>
        <dbReference type="Proteomes" id="UP001369086"/>
    </source>
</evidence>
<protein>
    <submittedName>
        <fullName evidence="2">Ras-interacting protein 1</fullName>
    </submittedName>
</protein>
<dbReference type="PANTHER" id="PTHR16027">
    <property type="entry name" value="DILUTE DOMAIN-CONTAINING PROTEIN YPR089W"/>
    <property type="match status" value="1"/>
</dbReference>
<dbReference type="PANTHER" id="PTHR16027:SF12">
    <property type="entry name" value="RAS-INTERACTING PROTEIN 1"/>
    <property type="match status" value="1"/>
</dbReference>
<gene>
    <name evidence="2" type="ORF">HHUSO_G33446</name>
</gene>
<dbReference type="Pfam" id="PF01843">
    <property type="entry name" value="DIL"/>
    <property type="match status" value="1"/>
</dbReference>
<dbReference type="PROSITE" id="PS51126">
    <property type="entry name" value="DILUTE"/>
    <property type="match status" value="1"/>
</dbReference>
<keyword evidence="3" id="KW-1185">Reference proteome</keyword>
<comment type="caution">
    <text evidence="2">The sequence shown here is derived from an EMBL/GenBank/DDBJ whole genome shotgun (WGS) entry which is preliminary data.</text>
</comment>
<dbReference type="InterPro" id="IPR037983">
    <property type="entry name" value="CBD_Rasip1/Radil"/>
</dbReference>